<name>A0A933SA94_UNCEI</name>
<evidence type="ECO:0000313" key="1">
    <source>
        <dbReference type="EMBL" id="MBI5168078.1"/>
    </source>
</evidence>
<protein>
    <submittedName>
        <fullName evidence="1">Uncharacterized protein</fullName>
    </submittedName>
</protein>
<evidence type="ECO:0000313" key="2">
    <source>
        <dbReference type="Proteomes" id="UP000696931"/>
    </source>
</evidence>
<accession>A0A933SA94</accession>
<reference evidence="1" key="1">
    <citation type="submission" date="2020-07" db="EMBL/GenBank/DDBJ databases">
        <title>Huge and variable diversity of episymbiotic CPR bacteria and DPANN archaea in groundwater ecosystems.</title>
        <authorList>
            <person name="He C.Y."/>
            <person name="Keren R."/>
            <person name="Whittaker M."/>
            <person name="Farag I.F."/>
            <person name="Doudna J."/>
            <person name="Cate J.H.D."/>
            <person name="Banfield J.F."/>
        </authorList>
    </citation>
    <scope>NUCLEOTIDE SEQUENCE</scope>
    <source>
        <strain evidence="1">NC_groundwater_1813_Pr3_B-0.1um_71_17</strain>
    </source>
</reference>
<organism evidence="1 2">
    <name type="scientific">Eiseniibacteriota bacterium</name>
    <dbReference type="NCBI Taxonomy" id="2212470"/>
    <lineage>
        <taxon>Bacteria</taxon>
        <taxon>Candidatus Eiseniibacteriota</taxon>
    </lineage>
</organism>
<dbReference type="EMBL" id="JACRIW010000010">
    <property type="protein sequence ID" value="MBI5168078.1"/>
    <property type="molecule type" value="Genomic_DNA"/>
</dbReference>
<dbReference type="AlphaFoldDB" id="A0A933SA94"/>
<sequence length="160" mass="17451">MSDSLYFGRLQASVAEVIDAADLLPHYELAAVAVLEGQERPGEEPSIRRHLRAEGIRPAEHRGTLLVDAGSLERMSSVGLFGGGDEVYFSSEWNEEFEPFPGRISADAVNFAEGTPLGLEEWMADTQCLLVLGDGVALNYATTSAELHQKLSARYPASRR</sequence>
<gene>
    <name evidence="1" type="ORF">HZA61_01180</name>
</gene>
<dbReference type="Proteomes" id="UP000696931">
    <property type="component" value="Unassembled WGS sequence"/>
</dbReference>
<comment type="caution">
    <text evidence="1">The sequence shown here is derived from an EMBL/GenBank/DDBJ whole genome shotgun (WGS) entry which is preliminary data.</text>
</comment>
<proteinExistence type="predicted"/>